<reference evidence="2" key="1">
    <citation type="submission" date="2021-01" db="EMBL/GenBank/DDBJ databases">
        <authorList>
            <person name="Corre E."/>
            <person name="Pelletier E."/>
            <person name="Niang G."/>
            <person name="Scheremetjew M."/>
            <person name="Finn R."/>
            <person name="Kale V."/>
            <person name="Holt S."/>
            <person name="Cochrane G."/>
            <person name="Meng A."/>
            <person name="Brown T."/>
            <person name="Cohen L."/>
        </authorList>
    </citation>
    <scope>NUCLEOTIDE SEQUENCE</scope>
    <source>
        <strain evidence="2">Isolate 1302-5</strain>
    </source>
</reference>
<evidence type="ECO:0000313" key="2">
    <source>
        <dbReference type="EMBL" id="CAE2239196.1"/>
    </source>
</evidence>
<name>A0A7S4ITT8_9STRA</name>
<organism evidence="2">
    <name type="scientific">Odontella aurita</name>
    <dbReference type="NCBI Taxonomy" id="265563"/>
    <lineage>
        <taxon>Eukaryota</taxon>
        <taxon>Sar</taxon>
        <taxon>Stramenopiles</taxon>
        <taxon>Ochrophyta</taxon>
        <taxon>Bacillariophyta</taxon>
        <taxon>Mediophyceae</taxon>
        <taxon>Biddulphiophycidae</taxon>
        <taxon>Eupodiscales</taxon>
        <taxon>Odontellaceae</taxon>
        <taxon>Odontella</taxon>
    </lineage>
</organism>
<gene>
    <name evidence="2" type="ORF">OAUR00152_LOCUS15127</name>
</gene>
<dbReference type="EMBL" id="HBKQ01022287">
    <property type="protein sequence ID" value="CAE2239196.1"/>
    <property type="molecule type" value="Transcribed_RNA"/>
</dbReference>
<feature type="region of interest" description="Disordered" evidence="1">
    <location>
        <begin position="88"/>
        <end position="132"/>
    </location>
</feature>
<proteinExistence type="predicted"/>
<feature type="compositionally biased region" description="Basic and acidic residues" evidence="1">
    <location>
        <begin position="120"/>
        <end position="132"/>
    </location>
</feature>
<sequence length="132" mass="14510">MCAAGTIVSSEKARDRLRPICEDLLRLGADKDIVSPFDGLSALGHYRKGYHGMFGRRSVPADFNTDIEDLLMPTNGATPADDALVKIDSDDESGEDDDMNADLNENSDHNEVVDEDELGEEHSHIDQDMDDT</sequence>
<evidence type="ECO:0000256" key="1">
    <source>
        <dbReference type="SAM" id="MobiDB-lite"/>
    </source>
</evidence>
<protein>
    <submittedName>
        <fullName evidence="2">Uncharacterized protein</fullName>
    </submittedName>
</protein>
<accession>A0A7S4ITT8</accession>
<dbReference type="AlphaFoldDB" id="A0A7S4ITT8"/>
<feature type="compositionally biased region" description="Acidic residues" evidence="1">
    <location>
        <begin position="89"/>
        <end position="100"/>
    </location>
</feature>